<reference evidence="5" key="1">
    <citation type="submission" date="2019-01" db="EMBL/GenBank/DDBJ databases">
        <title>Genomic analysis of Salicibibacter sp. NKC3-5.</title>
        <authorList>
            <person name="Oh Y.J."/>
        </authorList>
    </citation>
    <scope>NUCLEOTIDE SEQUENCE [LARGE SCALE GENOMIC DNA]</scope>
    <source>
        <strain evidence="5">NKC3-5</strain>
    </source>
</reference>
<evidence type="ECO:0000313" key="4">
    <source>
        <dbReference type="EMBL" id="QDI91858.1"/>
    </source>
</evidence>
<dbReference type="Pfam" id="PF13349">
    <property type="entry name" value="DUF4097"/>
    <property type="match status" value="1"/>
</dbReference>
<dbReference type="PANTHER" id="PTHR33885">
    <property type="entry name" value="PHAGE SHOCK PROTEIN C"/>
    <property type="match status" value="1"/>
</dbReference>
<evidence type="ECO:0000259" key="2">
    <source>
        <dbReference type="Pfam" id="PF13349"/>
    </source>
</evidence>
<accession>A0A514LJ32</accession>
<organism evidence="4 5">
    <name type="scientific">Salicibibacter halophilus</name>
    <dbReference type="NCBI Taxonomy" id="2502791"/>
    <lineage>
        <taxon>Bacteria</taxon>
        <taxon>Bacillati</taxon>
        <taxon>Bacillota</taxon>
        <taxon>Bacilli</taxon>
        <taxon>Bacillales</taxon>
        <taxon>Bacillaceae</taxon>
        <taxon>Salicibibacter</taxon>
    </lineage>
</organism>
<feature type="compositionally biased region" description="Basic and acidic residues" evidence="1">
    <location>
        <begin position="23"/>
        <end position="36"/>
    </location>
</feature>
<dbReference type="Proteomes" id="UP000319756">
    <property type="component" value="Chromosome"/>
</dbReference>
<proteinExistence type="predicted"/>
<dbReference type="Pfam" id="PF22746">
    <property type="entry name" value="SHOCT-like_DUF2089-C"/>
    <property type="match status" value="1"/>
</dbReference>
<dbReference type="InterPro" id="IPR016599">
    <property type="entry name" value="UCP012569"/>
</dbReference>
<dbReference type="EMBL" id="CP035485">
    <property type="protein sequence ID" value="QDI91858.1"/>
    <property type="molecule type" value="Genomic_DNA"/>
</dbReference>
<dbReference type="PANTHER" id="PTHR33885:SF4">
    <property type="entry name" value="LMO2487 PROTEIN"/>
    <property type="match status" value="1"/>
</dbReference>
<gene>
    <name evidence="4" type="ORF">EPH95_12285</name>
</gene>
<dbReference type="InterPro" id="IPR025164">
    <property type="entry name" value="Toastrack_DUF4097"/>
</dbReference>
<name>A0A514LJ32_9BACI</name>
<dbReference type="AlphaFoldDB" id="A0A514LJ32"/>
<dbReference type="InterPro" id="IPR053959">
    <property type="entry name" value="YvlB/LiaX_N"/>
</dbReference>
<protein>
    <submittedName>
        <fullName evidence="4">DUF4097 domain-containing protein</fullName>
    </submittedName>
</protein>
<feature type="domain" description="DUF4097" evidence="2">
    <location>
        <begin position="208"/>
        <end position="401"/>
    </location>
</feature>
<dbReference type="InterPro" id="IPR052027">
    <property type="entry name" value="PspC"/>
</dbReference>
<feature type="region of interest" description="Disordered" evidence="1">
    <location>
        <begin position="23"/>
        <end position="105"/>
    </location>
</feature>
<evidence type="ECO:0000256" key="1">
    <source>
        <dbReference type="SAM" id="MobiDB-lite"/>
    </source>
</evidence>
<evidence type="ECO:0000313" key="5">
    <source>
        <dbReference type="Proteomes" id="UP000319756"/>
    </source>
</evidence>
<dbReference type="OrthoDB" id="2240743at2"/>
<dbReference type="PIRSF" id="PIRSF012569">
    <property type="entry name" value="UCP012569"/>
    <property type="match status" value="1"/>
</dbReference>
<evidence type="ECO:0000259" key="3">
    <source>
        <dbReference type="Pfam" id="PF22746"/>
    </source>
</evidence>
<keyword evidence="5" id="KW-1185">Reference proteome</keyword>
<feature type="compositionally biased region" description="Basic and acidic residues" evidence="1">
    <location>
        <begin position="58"/>
        <end position="99"/>
    </location>
</feature>
<dbReference type="KEGG" id="sale:EPH95_12285"/>
<feature type="domain" description="YvlB/LiaX N-terminal" evidence="3">
    <location>
        <begin position="15"/>
        <end position="45"/>
    </location>
</feature>
<sequence>MIVLKRESEEKIMQEERKMILQMVEDGKISPEDGTKLIKALSSGQEKETTTSSATTRKSKDESETKTSDSTDLSTRIDWDESNRHHDESWRQYREEQGEKGSPLSEGARWFTEFVDSAVHKIKELDLDFNFGNAQEINHIFQHTSMQERTFELSLENGSIELQPWDEADGKIECSAKVYKAENEEDARRIFLEETVFETKDEKLCFYTKSKKIKLQATVYVPRERFEKLSLYTFNGHLHVNGLNSISLSAKAVNGSINMEGVHADVLEVETVNGPIDLDGGSSQRADFRTVHGSIDINGHIEDIDAESVNGSVNCHFHGREGGHVSLTATTGSVFLAVPEEIRTEGKLKTNVGNYHWKLPNVEVLDEKRDFVQKTLTFVSNPDKSAVLRVDAGTKTGSVSVKTHDR</sequence>